<dbReference type="PROSITE" id="PS51294">
    <property type="entry name" value="HTH_MYB"/>
    <property type="match status" value="1"/>
</dbReference>
<dbReference type="InterPro" id="IPR009057">
    <property type="entry name" value="Homeodomain-like_sf"/>
</dbReference>
<gene>
    <name evidence="4" type="ORF">HINF_LOCUS17256</name>
    <name evidence="3" type="ORF">HINF_LOCUS63921</name>
</gene>
<dbReference type="InterPro" id="IPR001005">
    <property type="entry name" value="SANT/Myb"/>
</dbReference>
<dbReference type="Pfam" id="PF13921">
    <property type="entry name" value="Myb_DNA-bind_6"/>
    <property type="match status" value="1"/>
</dbReference>
<feature type="domain" description="Myb-like" evidence="1">
    <location>
        <begin position="2"/>
        <end position="55"/>
    </location>
</feature>
<dbReference type="PROSITE" id="PS50090">
    <property type="entry name" value="MYB_LIKE"/>
    <property type="match status" value="1"/>
</dbReference>
<keyword evidence="3" id="KW-0238">DNA-binding</keyword>
<reference evidence="4 5" key="2">
    <citation type="submission" date="2024-07" db="EMBL/GenBank/DDBJ databases">
        <authorList>
            <person name="Akdeniz Z."/>
        </authorList>
    </citation>
    <scope>NUCLEOTIDE SEQUENCE [LARGE SCALE GENOMIC DNA]</scope>
</reference>
<dbReference type="SUPFAM" id="SSF46689">
    <property type="entry name" value="Homeodomain-like"/>
    <property type="match status" value="1"/>
</dbReference>
<dbReference type="Gene3D" id="1.10.10.60">
    <property type="entry name" value="Homeodomain-like"/>
    <property type="match status" value="1"/>
</dbReference>
<reference evidence="3" key="1">
    <citation type="submission" date="2023-06" db="EMBL/GenBank/DDBJ databases">
        <authorList>
            <person name="Kurt Z."/>
        </authorList>
    </citation>
    <scope>NUCLEOTIDE SEQUENCE</scope>
</reference>
<dbReference type="SMART" id="SM00717">
    <property type="entry name" value="SANT"/>
    <property type="match status" value="1"/>
</dbReference>
<comment type="caution">
    <text evidence="3">The sequence shown here is derived from an EMBL/GenBank/DDBJ whole genome shotgun (WGS) entry which is preliminary data.</text>
</comment>
<accession>A0AA86RE24</accession>
<protein>
    <submittedName>
        <fullName evidence="3">Myb-like DNA-binding domain-containing protein</fullName>
    </submittedName>
    <submittedName>
        <fullName evidence="4">Myb-like_DNA-binding domain-containing protein</fullName>
    </submittedName>
</protein>
<dbReference type="EMBL" id="CATOUU010001173">
    <property type="protein sequence ID" value="CAI9976276.1"/>
    <property type="molecule type" value="Genomic_DNA"/>
</dbReference>
<dbReference type="InterPro" id="IPR017930">
    <property type="entry name" value="Myb_dom"/>
</dbReference>
<evidence type="ECO:0000259" key="2">
    <source>
        <dbReference type="PROSITE" id="PS51294"/>
    </source>
</evidence>
<evidence type="ECO:0000313" key="3">
    <source>
        <dbReference type="EMBL" id="CAI9976276.1"/>
    </source>
</evidence>
<dbReference type="CDD" id="cd00167">
    <property type="entry name" value="SANT"/>
    <property type="match status" value="1"/>
</dbReference>
<dbReference type="GO" id="GO:0003677">
    <property type="term" value="F:DNA binding"/>
    <property type="evidence" value="ECO:0007669"/>
    <property type="project" value="UniProtKB-KW"/>
</dbReference>
<dbReference type="Proteomes" id="UP001642409">
    <property type="component" value="Unassembled WGS sequence"/>
</dbReference>
<name>A0AA86RE24_9EUKA</name>
<feature type="domain" description="HTH myb-type" evidence="2">
    <location>
        <begin position="28"/>
        <end position="59"/>
    </location>
</feature>
<evidence type="ECO:0000313" key="4">
    <source>
        <dbReference type="EMBL" id="CAL6001138.1"/>
    </source>
</evidence>
<sequence length="195" mass="23151">MDSKATYKNWTEEEIAKLVQTKEYFSGGPIDWKQIAKCFPDRTAQQCKSFYRNRVKQFVFKEENGQVKADTDFVQYCYFQNLTGFVKPNETPDEKVKRVVAQCCYEDSLTNAVIVQHPDVMLKWNQKLLVGMKMVYEFHTKIQAEIDQALVDKEEVEFKGHIIQKDKWEQYKLIFSQYSDKVDYILQQIDNKIQK</sequence>
<evidence type="ECO:0000313" key="5">
    <source>
        <dbReference type="Proteomes" id="UP001642409"/>
    </source>
</evidence>
<evidence type="ECO:0000259" key="1">
    <source>
        <dbReference type="PROSITE" id="PS50090"/>
    </source>
</evidence>
<proteinExistence type="predicted"/>
<organism evidence="3">
    <name type="scientific">Hexamita inflata</name>
    <dbReference type="NCBI Taxonomy" id="28002"/>
    <lineage>
        <taxon>Eukaryota</taxon>
        <taxon>Metamonada</taxon>
        <taxon>Diplomonadida</taxon>
        <taxon>Hexamitidae</taxon>
        <taxon>Hexamitinae</taxon>
        <taxon>Hexamita</taxon>
    </lineage>
</organism>
<keyword evidence="5" id="KW-1185">Reference proteome</keyword>
<dbReference type="EMBL" id="CAXDID020000043">
    <property type="protein sequence ID" value="CAL6001138.1"/>
    <property type="molecule type" value="Genomic_DNA"/>
</dbReference>
<dbReference type="AlphaFoldDB" id="A0AA86RE24"/>